<organism evidence="1 2">
    <name type="scientific">Leptospira weilii str. Ecochallenge</name>
    <dbReference type="NCBI Taxonomy" id="1049986"/>
    <lineage>
        <taxon>Bacteria</taxon>
        <taxon>Pseudomonadati</taxon>
        <taxon>Spirochaetota</taxon>
        <taxon>Spirochaetia</taxon>
        <taxon>Leptospirales</taxon>
        <taxon>Leptospiraceae</taxon>
        <taxon>Leptospira</taxon>
    </lineage>
</organism>
<dbReference type="EMBL" id="AHMI02000243">
    <property type="protein sequence ID" value="EMY13309.1"/>
    <property type="molecule type" value="Genomic_DNA"/>
</dbReference>
<proteinExistence type="predicted"/>
<accession>N1U5Y2</accession>
<name>N1U5Y2_9LEPT</name>
<protein>
    <submittedName>
        <fullName evidence="1">Uncharacterized protein</fullName>
    </submittedName>
</protein>
<reference evidence="1 2" key="1">
    <citation type="submission" date="2013-02" db="EMBL/GenBank/DDBJ databases">
        <authorList>
            <person name="Harkins D.M."/>
            <person name="Durkin A.S."/>
            <person name="Brinkac L.M."/>
            <person name="Haft D.H."/>
            <person name="Selengut J.D."/>
            <person name="Sanka R."/>
            <person name="DePew J."/>
            <person name="Purushe J."/>
            <person name="Haake D.A."/>
            <person name="Matsunaga J."/>
            <person name="Vinetz J.M."/>
            <person name="Sutton G.G."/>
            <person name="Nierman W.C."/>
            <person name="Fouts D.E."/>
        </authorList>
    </citation>
    <scope>NUCLEOTIDE SEQUENCE [LARGE SCALE GENOMIC DNA]</scope>
    <source>
        <strain evidence="1 2">Ecochallenge</strain>
    </source>
</reference>
<evidence type="ECO:0000313" key="2">
    <source>
        <dbReference type="Proteomes" id="UP000012249"/>
    </source>
</evidence>
<dbReference type="Proteomes" id="UP000012249">
    <property type="component" value="Unassembled WGS sequence"/>
</dbReference>
<gene>
    <name evidence="1" type="ORF">LEP1GSC043_0646</name>
</gene>
<comment type="caution">
    <text evidence="1">The sequence shown here is derived from an EMBL/GenBank/DDBJ whole genome shotgun (WGS) entry which is preliminary data.</text>
</comment>
<evidence type="ECO:0000313" key="1">
    <source>
        <dbReference type="EMBL" id="EMY13309.1"/>
    </source>
</evidence>
<sequence>MTVFGLRDTSPSIFLGLRFGIASFVFFRSFGRNLEAVKFGTRVRFGSECFCISGLLVKP</sequence>
<dbReference type="AlphaFoldDB" id="N1U5Y2"/>